<evidence type="ECO:0000256" key="2">
    <source>
        <dbReference type="ARBA" id="ARBA00023002"/>
    </source>
</evidence>
<dbReference type="STRING" id="205917.A0A4Y9ZAM1"/>
<feature type="domain" description="FMN hydroxy acid dehydrogenase" evidence="4">
    <location>
        <begin position="1"/>
        <end position="148"/>
    </location>
</feature>
<dbReference type="SUPFAM" id="SSF51412">
    <property type="entry name" value="Inosine monophosphate dehydrogenase (IMPDH)"/>
    <property type="match status" value="1"/>
</dbReference>
<dbReference type="Pfam" id="PF01070">
    <property type="entry name" value="FMN_dh"/>
    <property type="match status" value="1"/>
</dbReference>
<comment type="cofactor">
    <cofactor evidence="1">
        <name>FMN</name>
        <dbReference type="ChEBI" id="CHEBI:58210"/>
    </cofactor>
</comment>
<reference evidence="5 6" key="1">
    <citation type="submission" date="2019-02" db="EMBL/GenBank/DDBJ databases">
        <title>Genome sequencing of the rare red list fungi Dentipellis fragilis.</title>
        <authorList>
            <person name="Buettner E."/>
            <person name="Kellner H."/>
        </authorList>
    </citation>
    <scope>NUCLEOTIDE SEQUENCE [LARGE SCALE GENOMIC DNA]</scope>
    <source>
        <strain evidence="5 6">DSM 105465</strain>
    </source>
</reference>
<dbReference type="EMBL" id="SEOQ01000032">
    <property type="protein sequence ID" value="TFY71896.1"/>
    <property type="molecule type" value="Genomic_DNA"/>
</dbReference>
<evidence type="ECO:0000259" key="4">
    <source>
        <dbReference type="PROSITE" id="PS51349"/>
    </source>
</evidence>
<protein>
    <recommendedName>
        <fullName evidence="4">FMN hydroxy acid dehydrogenase domain-containing protein</fullName>
    </recommendedName>
</protein>
<feature type="compositionally biased region" description="Basic and acidic residues" evidence="3">
    <location>
        <begin position="240"/>
        <end position="259"/>
    </location>
</feature>
<sequence>LRERWEGPLVLKGVQSVGDAERAIDMGADGIVVSNHGGRQIDGAIGSFLALELIMRSQRVREAQVAGKFTVFFDSGVRSGSDVLKAVAMGAQGVFVARPIMYGLSINGEQGVEEVLRGLLADTEITLGLSGYKNLDEIWGKREEFMIKTQNVTYQTINSAQHRLLPLPFYRLPTSDGHFAKFSDFPSPDSRFTISLSIFAASDTQMSNSTITGGPRPVYFLMNPTSAQNRKRVARSPKITHADKSGRVRSVQKPERRKKELPANMTHCNLEAEAEESRNLDPKKEHEDYVPQVSERTLQWVRSQRHTNVNIEYEEHLAVFRISCSRYAVAIAFAMSSALSHELEWQVSSDSLASSLSLPSGRPSKRQRVAGDPAPTQWMEGMASPEIDMLVDNSDFLPTPPVSQDANLLSFGTNTLNGAAKANIVFAPQSNPSQADTGLGRQSTSMAAHAMAYDPARVTTRSASWPPEAKIPAFTFSAQDGAHGSQSSLAFGQQITSVHGSQGNAYADGPDFDVYVAE</sequence>
<proteinExistence type="predicted"/>
<dbReference type="InterPro" id="IPR037396">
    <property type="entry name" value="FMN_HAD"/>
</dbReference>
<dbReference type="InterPro" id="IPR000262">
    <property type="entry name" value="FMN-dep_DH"/>
</dbReference>
<keyword evidence="6" id="KW-1185">Reference proteome</keyword>
<feature type="non-terminal residue" evidence="5">
    <location>
        <position position="1"/>
    </location>
</feature>
<evidence type="ECO:0000256" key="1">
    <source>
        <dbReference type="ARBA" id="ARBA00001917"/>
    </source>
</evidence>
<dbReference type="AlphaFoldDB" id="A0A4Y9ZAM1"/>
<evidence type="ECO:0000256" key="3">
    <source>
        <dbReference type="SAM" id="MobiDB-lite"/>
    </source>
</evidence>
<organism evidence="5 6">
    <name type="scientific">Dentipellis fragilis</name>
    <dbReference type="NCBI Taxonomy" id="205917"/>
    <lineage>
        <taxon>Eukaryota</taxon>
        <taxon>Fungi</taxon>
        <taxon>Dikarya</taxon>
        <taxon>Basidiomycota</taxon>
        <taxon>Agaricomycotina</taxon>
        <taxon>Agaricomycetes</taxon>
        <taxon>Russulales</taxon>
        <taxon>Hericiaceae</taxon>
        <taxon>Dentipellis</taxon>
    </lineage>
</organism>
<name>A0A4Y9ZAM1_9AGAM</name>
<dbReference type="InterPro" id="IPR013785">
    <property type="entry name" value="Aldolase_TIM"/>
</dbReference>
<dbReference type="PANTHER" id="PTHR10578:SF143">
    <property type="entry name" value="FMN-DEPENDENT ALPHA-HYDROXY ACID DEHYDROGENASE PB1A11.03"/>
    <property type="match status" value="1"/>
</dbReference>
<keyword evidence="2" id="KW-0560">Oxidoreductase</keyword>
<dbReference type="Gene3D" id="3.20.20.70">
    <property type="entry name" value="Aldolase class I"/>
    <property type="match status" value="1"/>
</dbReference>
<evidence type="ECO:0000313" key="5">
    <source>
        <dbReference type="EMBL" id="TFY71896.1"/>
    </source>
</evidence>
<dbReference type="GO" id="GO:0016491">
    <property type="term" value="F:oxidoreductase activity"/>
    <property type="evidence" value="ECO:0007669"/>
    <property type="project" value="UniProtKB-KW"/>
</dbReference>
<feature type="region of interest" description="Disordered" evidence="3">
    <location>
        <begin position="354"/>
        <end position="377"/>
    </location>
</feature>
<gene>
    <name evidence="5" type="ORF">EVG20_g1098</name>
</gene>
<feature type="region of interest" description="Disordered" evidence="3">
    <location>
        <begin position="230"/>
        <end position="259"/>
    </location>
</feature>
<dbReference type="PROSITE" id="PS51349">
    <property type="entry name" value="FMN_HYDROXY_ACID_DH_2"/>
    <property type="match status" value="1"/>
</dbReference>
<dbReference type="PROSITE" id="PS00557">
    <property type="entry name" value="FMN_HYDROXY_ACID_DH_1"/>
    <property type="match status" value="1"/>
</dbReference>
<dbReference type="Proteomes" id="UP000298327">
    <property type="component" value="Unassembled WGS sequence"/>
</dbReference>
<dbReference type="OrthoDB" id="25826at2759"/>
<accession>A0A4Y9ZAM1</accession>
<evidence type="ECO:0000313" key="6">
    <source>
        <dbReference type="Proteomes" id="UP000298327"/>
    </source>
</evidence>
<dbReference type="PANTHER" id="PTHR10578">
    <property type="entry name" value="S -2-HYDROXY-ACID OXIDASE-RELATED"/>
    <property type="match status" value="1"/>
</dbReference>
<comment type="caution">
    <text evidence="5">The sequence shown here is derived from an EMBL/GenBank/DDBJ whole genome shotgun (WGS) entry which is preliminary data.</text>
</comment>
<dbReference type="InterPro" id="IPR008259">
    <property type="entry name" value="FMN_hydac_DH_AS"/>
</dbReference>